<reference evidence="4" key="1">
    <citation type="submission" date="2024-04" db="EMBL/GenBank/DDBJ databases">
        <authorList>
            <person name="Shaw F."/>
            <person name="Minotto A."/>
        </authorList>
    </citation>
    <scope>NUCLEOTIDE SEQUENCE [LARGE SCALE GENOMIC DNA]</scope>
</reference>
<feature type="region of interest" description="Disordered" evidence="1">
    <location>
        <begin position="82"/>
        <end position="121"/>
    </location>
</feature>
<organism evidence="3 4">
    <name type="scientific">Somion occarium</name>
    <dbReference type="NCBI Taxonomy" id="3059160"/>
    <lineage>
        <taxon>Eukaryota</taxon>
        <taxon>Fungi</taxon>
        <taxon>Dikarya</taxon>
        <taxon>Basidiomycota</taxon>
        <taxon>Agaricomycotina</taxon>
        <taxon>Agaricomycetes</taxon>
        <taxon>Polyporales</taxon>
        <taxon>Cerrenaceae</taxon>
        <taxon>Somion</taxon>
    </lineage>
</organism>
<evidence type="ECO:0000256" key="2">
    <source>
        <dbReference type="SAM" id="SignalP"/>
    </source>
</evidence>
<keyword evidence="4" id="KW-1185">Reference proteome</keyword>
<feature type="compositionally biased region" description="Basic residues" evidence="1">
    <location>
        <begin position="173"/>
        <end position="192"/>
    </location>
</feature>
<dbReference type="EMBL" id="OZ037953">
    <property type="protein sequence ID" value="CAL1697708.1"/>
    <property type="molecule type" value="Genomic_DNA"/>
</dbReference>
<sequence>MVACDLLFGLITLLLSHIPVQALVLPANQHPTFIGIRDDVSRTTRDLPRLESELYYYHLPRSALALPNDRQDLRILSIEQSLGSRHQDTSGSDKIHPPSKSTADGRSLTNSRRQLPTSSLNKGTADFLKRLKFGQSSLSSGVQVLTFALNQQQGQSTTNKPGTQKQIAQKSKQSLRKAAGRGRKSQRHGRQG</sequence>
<feature type="compositionally biased region" description="Basic and acidic residues" evidence="1">
    <location>
        <begin position="85"/>
        <end position="96"/>
    </location>
</feature>
<dbReference type="Proteomes" id="UP001497453">
    <property type="component" value="Chromosome 10"/>
</dbReference>
<feature type="compositionally biased region" description="Polar residues" evidence="1">
    <location>
        <begin position="99"/>
        <end position="121"/>
    </location>
</feature>
<proteinExistence type="predicted"/>
<gene>
    <name evidence="3" type="ORF">GFSPODELE1_LOCUS1809</name>
</gene>
<feature type="compositionally biased region" description="Polar residues" evidence="1">
    <location>
        <begin position="152"/>
        <end position="172"/>
    </location>
</feature>
<feature type="signal peptide" evidence="2">
    <location>
        <begin position="1"/>
        <end position="22"/>
    </location>
</feature>
<evidence type="ECO:0000313" key="3">
    <source>
        <dbReference type="EMBL" id="CAL1697708.1"/>
    </source>
</evidence>
<evidence type="ECO:0000256" key="1">
    <source>
        <dbReference type="SAM" id="MobiDB-lite"/>
    </source>
</evidence>
<keyword evidence="2" id="KW-0732">Signal</keyword>
<feature type="chain" id="PRO_5047003915" evidence="2">
    <location>
        <begin position="23"/>
        <end position="192"/>
    </location>
</feature>
<feature type="region of interest" description="Disordered" evidence="1">
    <location>
        <begin position="152"/>
        <end position="192"/>
    </location>
</feature>
<evidence type="ECO:0000313" key="4">
    <source>
        <dbReference type="Proteomes" id="UP001497453"/>
    </source>
</evidence>
<accession>A0ABP1CSM9</accession>
<name>A0ABP1CSM9_9APHY</name>
<protein>
    <submittedName>
        <fullName evidence="3">Uncharacterized protein</fullName>
    </submittedName>
</protein>